<organism evidence="2 3">
    <name type="scientific">Desulfosporosinus fructosivorans</name>
    <dbReference type="NCBI Taxonomy" id="2018669"/>
    <lineage>
        <taxon>Bacteria</taxon>
        <taxon>Bacillati</taxon>
        <taxon>Bacillota</taxon>
        <taxon>Clostridia</taxon>
        <taxon>Eubacteriales</taxon>
        <taxon>Desulfitobacteriaceae</taxon>
        <taxon>Desulfosporosinus</taxon>
    </lineage>
</organism>
<name>A0A4Z0QZ19_9FIRM</name>
<dbReference type="OrthoDB" id="2656948at2"/>
<reference evidence="2 3" key="1">
    <citation type="submission" date="2019-03" db="EMBL/GenBank/DDBJ databases">
        <title>Draft Genome Sequence of Desulfosporosinus fructosivorans Strain 63.6F, Isolated from Marine Sediment in the Baltic Sea.</title>
        <authorList>
            <person name="Hausmann B."/>
            <person name="Vandieken V."/>
            <person name="Pjevac P."/>
            <person name="Schreck K."/>
            <person name="Herbold C.W."/>
            <person name="Loy A."/>
        </authorList>
    </citation>
    <scope>NUCLEOTIDE SEQUENCE [LARGE SCALE GENOMIC DNA]</scope>
    <source>
        <strain evidence="2 3">63.6F</strain>
    </source>
</reference>
<sequence length="144" mass="15680">MFKNSRIIFLAFVMGIFLSLSAMAMAESVASDTTNLGTVGGYSYGANGLIFNDSGARGYSVITRSGGTVPTGYMGISIYVYNSAGACVTYSPWSYNTSSIQSIGSFTSWYTGSHDYYRSKGSCKMYNGSNYTEKPSNYTPYLYY</sequence>
<feature type="chain" id="PRO_5038883571" evidence="1">
    <location>
        <begin position="25"/>
        <end position="144"/>
    </location>
</feature>
<dbReference type="EMBL" id="SPQQ01000022">
    <property type="protein sequence ID" value="TGE34997.1"/>
    <property type="molecule type" value="Genomic_DNA"/>
</dbReference>
<dbReference type="AlphaFoldDB" id="A0A4Z0QZ19"/>
<evidence type="ECO:0000256" key="1">
    <source>
        <dbReference type="SAM" id="SignalP"/>
    </source>
</evidence>
<keyword evidence="3" id="KW-1185">Reference proteome</keyword>
<accession>A0A4Z0QZ19</accession>
<protein>
    <submittedName>
        <fullName evidence="2">Uncharacterized protein</fullName>
    </submittedName>
</protein>
<dbReference type="RefSeq" id="WP_135552681.1">
    <property type="nucleotide sequence ID" value="NZ_SPQQ01000022.1"/>
</dbReference>
<dbReference type="Proteomes" id="UP000298460">
    <property type="component" value="Unassembled WGS sequence"/>
</dbReference>
<gene>
    <name evidence="2" type="ORF">E4K67_27590</name>
</gene>
<comment type="caution">
    <text evidence="2">The sequence shown here is derived from an EMBL/GenBank/DDBJ whole genome shotgun (WGS) entry which is preliminary data.</text>
</comment>
<proteinExistence type="predicted"/>
<evidence type="ECO:0000313" key="2">
    <source>
        <dbReference type="EMBL" id="TGE34997.1"/>
    </source>
</evidence>
<feature type="signal peptide" evidence="1">
    <location>
        <begin position="1"/>
        <end position="24"/>
    </location>
</feature>
<keyword evidence="1" id="KW-0732">Signal</keyword>
<evidence type="ECO:0000313" key="3">
    <source>
        <dbReference type="Proteomes" id="UP000298460"/>
    </source>
</evidence>